<sequence length="192" mass="21560">MFSDPLRGPLRGGLGDWRYRSFSRRPLASSEGAGEGVCRLDREELKSMIRDVLRDLLSEEVGGSGGGEACFEKHVDPSGVLAVRLGTVKPERFDTGKESDRVFLKDVLTLQESPRLGCGVMEMERSSFKWTLRYDEIDYVMEGKLEIVVDGRRVVGNKGDVIYIPANSTIHFSTPDFVRFLYVTYPADWASQ</sequence>
<dbReference type="OrthoDB" id="3828611at2"/>
<dbReference type="InterPro" id="IPR014710">
    <property type="entry name" value="RmlC-like_jellyroll"/>
</dbReference>
<dbReference type="Pfam" id="PF06249">
    <property type="entry name" value="EutQ"/>
    <property type="match status" value="1"/>
</dbReference>
<dbReference type="Proteomes" id="UP000005730">
    <property type="component" value="Chromosome"/>
</dbReference>
<dbReference type="InterPro" id="IPR011051">
    <property type="entry name" value="RmlC_Cupin_sf"/>
</dbReference>
<dbReference type="InterPro" id="IPR010424">
    <property type="entry name" value="EutQ"/>
</dbReference>
<name>H0UQ78_9BACT</name>
<dbReference type="HOGENOM" id="CLU_082122_1_0_0"/>
<dbReference type="eggNOG" id="COG4766">
    <property type="taxonomic scope" value="Bacteria"/>
</dbReference>
<dbReference type="AlphaFoldDB" id="H0UQ78"/>
<organism evidence="1 2">
    <name type="scientific">Thermanaerovibrio velox DSM 12556</name>
    <dbReference type="NCBI Taxonomy" id="926567"/>
    <lineage>
        <taxon>Bacteria</taxon>
        <taxon>Thermotogati</taxon>
        <taxon>Synergistota</taxon>
        <taxon>Synergistia</taxon>
        <taxon>Synergistales</taxon>
        <taxon>Synergistaceae</taxon>
        <taxon>Thermanaerovibrio</taxon>
    </lineage>
</organism>
<reference evidence="1 2" key="1">
    <citation type="submission" date="2011-10" db="EMBL/GenBank/DDBJ databases">
        <title>The Noncontiguous Finished genome of Thermanaerovibrio velox DSM 12556.</title>
        <authorList>
            <consortium name="US DOE Joint Genome Institute (JGI-PGF)"/>
            <person name="Lucas S."/>
            <person name="Copeland A."/>
            <person name="Lapidus A."/>
            <person name="Glavina del Rio T."/>
            <person name="Dalin E."/>
            <person name="Tice H."/>
            <person name="Bruce D."/>
            <person name="Goodwin L."/>
            <person name="Pitluck S."/>
            <person name="Peters L."/>
            <person name="Mikhailova N."/>
            <person name="Teshima H."/>
            <person name="Kyrpides N."/>
            <person name="Mavromatis K."/>
            <person name="Ivanova N."/>
            <person name="Markowitz V."/>
            <person name="Cheng J.-F."/>
            <person name="Hugenholtz P."/>
            <person name="Woyke T."/>
            <person name="Wu D."/>
            <person name="Spring S."/>
            <person name="Brambilla E.-M."/>
            <person name="Klenk H.-P."/>
            <person name="Eisen J.A."/>
        </authorList>
    </citation>
    <scope>NUCLEOTIDE SEQUENCE [LARGE SCALE GENOMIC DNA]</scope>
    <source>
        <strain evidence="1 2">DSM 12556</strain>
    </source>
</reference>
<dbReference type="EMBL" id="CM001377">
    <property type="protein sequence ID" value="EHM10716.1"/>
    <property type="molecule type" value="Genomic_DNA"/>
</dbReference>
<evidence type="ECO:0000313" key="2">
    <source>
        <dbReference type="Proteomes" id="UP000005730"/>
    </source>
</evidence>
<dbReference type="Gene3D" id="2.60.120.10">
    <property type="entry name" value="Jelly Rolls"/>
    <property type="match status" value="1"/>
</dbReference>
<proteinExistence type="predicted"/>
<evidence type="ECO:0000313" key="1">
    <source>
        <dbReference type="EMBL" id="EHM10716.1"/>
    </source>
</evidence>
<accession>H0UQ78</accession>
<dbReference type="CDD" id="cd02228">
    <property type="entry name" value="cupin_EutQ"/>
    <property type="match status" value="1"/>
</dbReference>
<dbReference type="SUPFAM" id="SSF51182">
    <property type="entry name" value="RmlC-like cupins"/>
    <property type="match status" value="1"/>
</dbReference>
<dbReference type="PANTHER" id="PTHR36169:SF1">
    <property type="entry name" value="ACETATE KINASE EUTQ"/>
    <property type="match status" value="1"/>
</dbReference>
<dbReference type="PANTHER" id="PTHR36169">
    <property type="entry name" value="ETHANOLAMINE UTILIZATION PROTEIN EUTQ"/>
    <property type="match status" value="1"/>
</dbReference>
<keyword evidence="2" id="KW-1185">Reference proteome</keyword>
<dbReference type="STRING" id="926567.TheveDRAFT_1598"/>
<gene>
    <name evidence="1" type="ORF">TheveDRAFT_1598</name>
</gene>
<protein>
    <submittedName>
        <fullName evidence="1">Ethanolamine utilization protein</fullName>
    </submittedName>
</protein>